<gene>
    <name evidence="4" type="ORF">SAMN05444401_1641</name>
</gene>
<dbReference type="InterPro" id="IPR015927">
    <property type="entry name" value="Peptidase_S24_S26A/B/C"/>
</dbReference>
<dbReference type="OrthoDB" id="14949at2"/>
<sequence>MSRVGERVKAARSSSNMSQKQLAKKLGVAESFIADVELGRKIMNEGMINRISKVLNVDLNDVNMLATDEDLKRENEVKRASAPPLKGSKSQEETKDIWNQAFGSVLKNVPVYDYSLNVVKSTRQLPVHSNKIEGHSADKVFYIEIEDEDMIGYRIAKGDIALAYSIKELENNSICLMDYNDKRAVRQVKKLDNTKVLIISNSGTVKTETAAIKDIKPIAKLVKLEIVL</sequence>
<dbReference type="Gene3D" id="2.10.109.10">
    <property type="entry name" value="Umud Fragment, subunit A"/>
    <property type="match status" value="1"/>
</dbReference>
<proteinExistence type="predicted"/>
<dbReference type="GO" id="GO:0003677">
    <property type="term" value="F:DNA binding"/>
    <property type="evidence" value="ECO:0007669"/>
    <property type="project" value="UniProtKB-KW"/>
</dbReference>
<dbReference type="STRING" id="1121298.SAMN05444401_1641"/>
<feature type="region of interest" description="Disordered" evidence="2">
    <location>
        <begin position="1"/>
        <end position="20"/>
    </location>
</feature>
<dbReference type="SMART" id="SM00530">
    <property type="entry name" value="HTH_XRE"/>
    <property type="match status" value="1"/>
</dbReference>
<evidence type="ECO:0000313" key="4">
    <source>
        <dbReference type="EMBL" id="SHI87150.1"/>
    </source>
</evidence>
<dbReference type="InterPro" id="IPR001387">
    <property type="entry name" value="Cro/C1-type_HTH"/>
</dbReference>
<dbReference type="PANTHER" id="PTHR46558:SF3">
    <property type="entry name" value="TRANSCRIPTIONAL REGULATOR"/>
    <property type="match status" value="1"/>
</dbReference>
<dbReference type="Gene3D" id="1.10.260.40">
    <property type="entry name" value="lambda repressor-like DNA-binding domains"/>
    <property type="match status" value="1"/>
</dbReference>
<dbReference type="SUPFAM" id="SSF51306">
    <property type="entry name" value="LexA/Signal peptidase"/>
    <property type="match status" value="1"/>
</dbReference>
<protein>
    <submittedName>
        <fullName evidence="4">Helix-turn-helix domain-containing protein</fullName>
    </submittedName>
</protein>
<dbReference type="SUPFAM" id="SSF47413">
    <property type="entry name" value="lambda repressor-like DNA-binding domains"/>
    <property type="match status" value="1"/>
</dbReference>
<organism evidence="4 5">
    <name type="scientific">Clostridium amylolyticum</name>
    <dbReference type="NCBI Taxonomy" id="1121298"/>
    <lineage>
        <taxon>Bacteria</taxon>
        <taxon>Bacillati</taxon>
        <taxon>Bacillota</taxon>
        <taxon>Clostridia</taxon>
        <taxon>Eubacteriales</taxon>
        <taxon>Clostridiaceae</taxon>
        <taxon>Clostridium</taxon>
    </lineage>
</organism>
<dbReference type="InterPro" id="IPR010982">
    <property type="entry name" value="Lambda_DNA-bd_dom_sf"/>
</dbReference>
<evidence type="ECO:0000313" key="5">
    <source>
        <dbReference type="Proteomes" id="UP000184080"/>
    </source>
</evidence>
<feature type="domain" description="HTH cro/C1-type" evidence="3">
    <location>
        <begin position="8"/>
        <end position="62"/>
    </location>
</feature>
<dbReference type="CDD" id="cd00093">
    <property type="entry name" value="HTH_XRE"/>
    <property type="match status" value="1"/>
</dbReference>
<evidence type="ECO:0000259" key="3">
    <source>
        <dbReference type="PROSITE" id="PS50943"/>
    </source>
</evidence>
<dbReference type="RefSeq" id="WP_073005399.1">
    <property type="nucleotide sequence ID" value="NZ_FQZO01000002.1"/>
</dbReference>
<evidence type="ECO:0000256" key="2">
    <source>
        <dbReference type="SAM" id="MobiDB-lite"/>
    </source>
</evidence>
<accession>A0A1M6EPD6</accession>
<keyword evidence="1" id="KW-0238">DNA-binding</keyword>
<reference evidence="4 5" key="1">
    <citation type="submission" date="2016-11" db="EMBL/GenBank/DDBJ databases">
        <authorList>
            <person name="Jaros S."/>
            <person name="Januszkiewicz K."/>
            <person name="Wedrychowicz H."/>
        </authorList>
    </citation>
    <scope>NUCLEOTIDE SEQUENCE [LARGE SCALE GENOMIC DNA]</scope>
    <source>
        <strain evidence="4 5">DSM 21864</strain>
    </source>
</reference>
<dbReference type="PANTHER" id="PTHR46558">
    <property type="entry name" value="TRACRIPTIONAL REGULATORY PROTEIN-RELATED-RELATED"/>
    <property type="match status" value="1"/>
</dbReference>
<dbReference type="Pfam" id="PF01381">
    <property type="entry name" value="HTH_3"/>
    <property type="match status" value="1"/>
</dbReference>
<dbReference type="Proteomes" id="UP000184080">
    <property type="component" value="Unassembled WGS sequence"/>
</dbReference>
<dbReference type="PROSITE" id="PS50943">
    <property type="entry name" value="HTH_CROC1"/>
    <property type="match status" value="1"/>
</dbReference>
<keyword evidence="5" id="KW-1185">Reference proteome</keyword>
<dbReference type="Pfam" id="PF00717">
    <property type="entry name" value="Peptidase_S24"/>
    <property type="match status" value="1"/>
</dbReference>
<dbReference type="InterPro" id="IPR036286">
    <property type="entry name" value="LexA/Signal_pep-like_sf"/>
</dbReference>
<evidence type="ECO:0000256" key="1">
    <source>
        <dbReference type="ARBA" id="ARBA00023125"/>
    </source>
</evidence>
<dbReference type="EMBL" id="FQZO01000002">
    <property type="protein sequence ID" value="SHI87150.1"/>
    <property type="molecule type" value="Genomic_DNA"/>
</dbReference>
<dbReference type="AlphaFoldDB" id="A0A1M6EPD6"/>
<name>A0A1M6EPD6_9CLOT</name>